<proteinExistence type="predicted"/>
<dbReference type="SUPFAM" id="SSF52540">
    <property type="entry name" value="P-loop containing nucleoside triphosphate hydrolases"/>
    <property type="match status" value="1"/>
</dbReference>
<dbReference type="Proteomes" id="UP000214746">
    <property type="component" value="Unassembled WGS sequence"/>
</dbReference>
<dbReference type="FunFam" id="3.40.50.300:FF:000134">
    <property type="entry name" value="Iron-enterobactin ABC transporter ATP-binding protein"/>
    <property type="match status" value="1"/>
</dbReference>
<keyword evidence="4" id="KW-1278">Translocase</keyword>
<protein>
    <submittedName>
        <fullName evidence="6">ABC transporter ATP-binding protein</fullName>
    </submittedName>
</protein>
<dbReference type="PROSITE" id="PS50893">
    <property type="entry name" value="ABC_TRANSPORTER_2"/>
    <property type="match status" value="1"/>
</dbReference>
<dbReference type="GO" id="GO:0016887">
    <property type="term" value="F:ATP hydrolysis activity"/>
    <property type="evidence" value="ECO:0007669"/>
    <property type="project" value="InterPro"/>
</dbReference>
<feature type="domain" description="ABC transporter" evidence="5">
    <location>
        <begin position="18"/>
        <end position="256"/>
    </location>
</feature>
<dbReference type="EMBL" id="NHRJ02000007">
    <property type="protein sequence ID" value="PZE20492.1"/>
    <property type="molecule type" value="Genomic_DNA"/>
</dbReference>
<dbReference type="InterPro" id="IPR003593">
    <property type="entry name" value="AAA+_ATPase"/>
</dbReference>
<dbReference type="PROSITE" id="PS00211">
    <property type="entry name" value="ABC_TRANSPORTER_1"/>
    <property type="match status" value="1"/>
</dbReference>
<keyword evidence="3 6" id="KW-0067">ATP-binding</keyword>
<accession>A0A2W1NY94</accession>
<dbReference type="SMART" id="SM00382">
    <property type="entry name" value="AAA"/>
    <property type="match status" value="1"/>
</dbReference>
<dbReference type="InterPro" id="IPR003439">
    <property type="entry name" value="ABC_transporter-like_ATP-bd"/>
</dbReference>
<organism evidence="6 7">
    <name type="scientific">Paenibacillus xerothermodurans</name>
    <dbReference type="NCBI Taxonomy" id="1977292"/>
    <lineage>
        <taxon>Bacteria</taxon>
        <taxon>Bacillati</taxon>
        <taxon>Bacillota</taxon>
        <taxon>Bacilli</taxon>
        <taxon>Bacillales</taxon>
        <taxon>Paenibacillaceae</taxon>
        <taxon>Paenibacillus</taxon>
    </lineage>
</organism>
<dbReference type="InterPro" id="IPR017871">
    <property type="entry name" value="ABC_transporter-like_CS"/>
</dbReference>
<evidence type="ECO:0000256" key="1">
    <source>
        <dbReference type="ARBA" id="ARBA00022448"/>
    </source>
</evidence>
<evidence type="ECO:0000313" key="6">
    <source>
        <dbReference type="EMBL" id="PZE20492.1"/>
    </source>
</evidence>
<evidence type="ECO:0000313" key="7">
    <source>
        <dbReference type="Proteomes" id="UP000214746"/>
    </source>
</evidence>
<name>A0A2W1NY94_PAEXE</name>
<keyword evidence="2" id="KW-0547">Nucleotide-binding</keyword>
<keyword evidence="7" id="KW-1185">Reference proteome</keyword>
<dbReference type="AlphaFoldDB" id="A0A2W1NY94"/>
<dbReference type="InterPro" id="IPR027417">
    <property type="entry name" value="P-loop_NTPase"/>
</dbReference>
<comment type="caution">
    <text evidence="6">The sequence shown here is derived from an EMBL/GenBank/DDBJ whole genome shotgun (WGS) entry which is preliminary data.</text>
</comment>
<dbReference type="GO" id="GO:0005524">
    <property type="term" value="F:ATP binding"/>
    <property type="evidence" value="ECO:0007669"/>
    <property type="project" value="UniProtKB-KW"/>
</dbReference>
<evidence type="ECO:0000256" key="2">
    <source>
        <dbReference type="ARBA" id="ARBA00022741"/>
    </source>
</evidence>
<reference evidence="6" key="1">
    <citation type="submission" date="2018-06" db="EMBL/GenBank/DDBJ databases">
        <title>Paenibacillus xerothermodurans sp. nov. an extremely dry heat resistant spore forming bacterium isolated from the soil of Cape Canaveral, Florida.</title>
        <authorList>
            <person name="Seuylemezian A."/>
            <person name="Kaur N."/>
            <person name="Patil P."/>
            <person name="Patil P."/>
            <person name="Mayilraj S."/>
            <person name="Vaishampayan P."/>
        </authorList>
    </citation>
    <scope>NUCLEOTIDE SEQUENCE [LARGE SCALE GENOMIC DNA]</scope>
    <source>
        <strain evidence="6">ATCC 27380</strain>
    </source>
</reference>
<gene>
    <name evidence="6" type="ORF">CBW46_013125</name>
</gene>
<dbReference type="OrthoDB" id="9787851at2"/>
<dbReference type="PANTHER" id="PTHR42794:SF1">
    <property type="entry name" value="HEMIN IMPORT ATP-BINDING PROTEIN HMUV"/>
    <property type="match status" value="1"/>
</dbReference>
<dbReference type="CDD" id="cd03214">
    <property type="entry name" value="ABC_Iron-Siderophores_B12_Hemin"/>
    <property type="match status" value="1"/>
</dbReference>
<dbReference type="PANTHER" id="PTHR42794">
    <property type="entry name" value="HEMIN IMPORT ATP-BINDING PROTEIN HMUV"/>
    <property type="match status" value="1"/>
</dbReference>
<evidence type="ECO:0000256" key="3">
    <source>
        <dbReference type="ARBA" id="ARBA00022840"/>
    </source>
</evidence>
<keyword evidence="1" id="KW-0813">Transport</keyword>
<sequence>MRGLDCLDKRWGKRLTLIELKEAGKAYGAQSVLEQVSFRVDAGECFGIIGPNGSGKSTLLKLISGVESPTFGSVMLQGREAAAYPRKQLARWTAVLQQDALPPLSFTVREVIGMGRYPFQSWLGDELGDVDADALVDDIIERLQLQPLQDRAVDRLSGGERQRVALGKVMVQQPKLLLLDEPTTFLDIGYQVQMMEWIRSWQRESGLTVVAVLHDLNLAAQYCGRLLMLQRGRVVRCGRPDEVVRPALLEQVYGTRPIVVEHPSAGVPQILLEANGLGRME</sequence>
<dbReference type="Gene3D" id="3.40.50.300">
    <property type="entry name" value="P-loop containing nucleotide triphosphate hydrolases"/>
    <property type="match status" value="1"/>
</dbReference>
<evidence type="ECO:0000256" key="4">
    <source>
        <dbReference type="ARBA" id="ARBA00022967"/>
    </source>
</evidence>
<evidence type="ECO:0000259" key="5">
    <source>
        <dbReference type="PROSITE" id="PS50893"/>
    </source>
</evidence>
<dbReference type="Pfam" id="PF00005">
    <property type="entry name" value="ABC_tran"/>
    <property type="match status" value="1"/>
</dbReference>